<keyword evidence="9" id="KW-0460">Magnesium</keyword>
<dbReference type="EMBL" id="JAROCA020000001">
    <property type="protein sequence ID" value="MDY0406042.1"/>
    <property type="molecule type" value="Genomic_DNA"/>
</dbReference>
<evidence type="ECO:0000259" key="10">
    <source>
        <dbReference type="SMART" id="SM00852"/>
    </source>
</evidence>
<dbReference type="Gene3D" id="2.40.340.10">
    <property type="entry name" value="MoeA, C-terminal, domain IV"/>
    <property type="match status" value="1"/>
</dbReference>
<dbReference type="CDD" id="cd00887">
    <property type="entry name" value="MoeA"/>
    <property type="match status" value="1"/>
</dbReference>
<dbReference type="Proteomes" id="UP001228376">
    <property type="component" value="Unassembled WGS sequence"/>
</dbReference>
<comment type="similarity">
    <text evidence="3 9">Belongs to the MoeA family.</text>
</comment>
<dbReference type="InterPro" id="IPR036135">
    <property type="entry name" value="MoeA_linker/N_sf"/>
</dbReference>
<reference evidence="11 12" key="1">
    <citation type="submission" date="2023-10" db="EMBL/GenBank/DDBJ databases">
        <title>179-bfca-hs.</title>
        <authorList>
            <person name="Miliotis G."/>
            <person name="Sengupta P."/>
            <person name="Hameed A."/>
            <person name="Chuvochina M."/>
            <person name="Mcdonagh F."/>
            <person name="Simpson A.C."/>
            <person name="Singh N.K."/>
            <person name="Rekha P.D."/>
            <person name="Raman K."/>
            <person name="Hugenholtz P."/>
            <person name="Venkateswaran K."/>
        </authorList>
    </citation>
    <scope>NUCLEOTIDE SEQUENCE [LARGE SCALE GENOMIC DNA]</scope>
    <source>
        <strain evidence="11 12">179-BFC-A-HS</strain>
    </source>
</reference>
<evidence type="ECO:0000256" key="6">
    <source>
        <dbReference type="ARBA" id="ARBA00022505"/>
    </source>
</evidence>
<gene>
    <name evidence="11" type="ORF">P5G51_012150</name>
</gene>
<dbReference type="NCBIfam" id="NF045515">
    <property type="entry name" value="Glp_gephyrin"/>
    <property type="match status" value="1"/>
</dbReference>
<comment type="catalytic activity">
    <reaction evidence="8">
        <text>adenylyl-molybdopterin + molybdate = Mo-molybdopterin + AMP + H(+)</text>
        <dbReference type="Rhea" id="RHEA:35047"/>
        <dbReference type="ChEBI" id="CHEBI:15378"/>
        <dbReference type="ChEBI" id="CHEBI:36264"/>
        <dbReference type="ChEBI" id="CHEBI:62727"/>
        <dbReference type="ChEBI" id="CHEBI:71302"/>
        <dbReference type="ChEBI" id="CHEBI:456215"/>
        <dbReference type="EC" id="2.10.1.1"/>
    </reaction>
</comment>
<keyword evidence="6 9" id="KW-0500">Molybdenum</keyword>
<comment type="cofactor">
    <cofactor evidence="9">
        <name>Mg(2+)</name>
        <dbReference type="ChEBI" id="CHEBI:18420"/>
    </cofactor>
</comment>
<keyword evidence="9" id="KW-0808">Transferase</keyword>
<keyword evidence="7 9" id="KW-0501">Molybdenum cofactor biosynthesis</keyword>
<dbReference type="RefSeq" id="WP_320384689.1">
    <property type="nucleotide sequence ID" value="NZ_JAROCA020000001.1"/>
</dbReference>
<evidence type="ECO:0000256" key="2">
    <source>
        <dbReference type="ARBA" id="ARBA00005046"/>
    </source>
</evidence>
<evidence type="ECO:0000256" key="1">
    <source>
        <dbReference type="ARBA" id="ARBA00002901"/>
    </source>
</evidence>
<evidence type="ECO:0000256" key="8">
    <source>
        <dbReference type="ARBA" id="ARBA00047317"/>
    </source>
</evidence>
<dbReference type="PANTHER" id="PTHR10192:SF5">
    <property type="entry name" value="GEPHYRIN"/>
    <property type="match status" value="1"/>
</dbReference>
<dbReference type="Gene3D" id="3.90.105.10">
    <property type="entry name" value="Molybdopterin biosynthesis moea protein, domain 2"/>
    <property type="match status" value="1"/>
</dbReference>
<accession>A0ABU5CI64</accession>
<dbReference type="SUPFAM" id="SSF63882">
    <property type="entry name" value="MoeA N-terminal region -like"/>
    <property type="match status" value="1"/>
</dbReference>
<dbReference type="Pfam" id="PF03454">
    <property type="entry name" value="MoeA_C"/>
    <property type="match status" value="1"/>
</dbReference>
<dbReference type="EC" id="2.10.1.1" evidence="4 9"/>
<evidence type="ECO:0000313" key="12">
    <source>
        <dbReference type="Proteomes" id="UP001228376"/>
    </source>
</evidence>
<sequence>MVEFRKPIFVETAVSKVMQHALQKQSELVSIQECDDRRLADPIIATNPVPSFDKSPYDGFAIRAEDTENASRENPAAFEVVDHIGAGELPKKALHKNEATRIMTGAQIPDGATCVVMFEVCQTYEKDGRCYMQLKRKIPAGENIMKAGSEVKEGQLLVKEGTRINPGVKAVLATFGYDKVRVAKKPIVGIISTGTELLEVHASIAAGKDSKFKCIYDRSASPQGRGEYRYYGQLPDQLEPSFHKIKTVLDEVDILITTGGVSVGDYDLMPLIYEKLGAEVLFNKVAMRPGSVTTVAALGNQLLFGLSGNPSACYVGFELFTRPILQAALYNNKPYLKRTKAVMADNFSKANPFTRFVRSYITYDEGRLSVHTAGIDKSNVVTSLAHATCLMVLPGGSKGYEAGSVVDVLLLEDLEGQASFDAFKKARKGKG</sequence>
<evidence type="ECO:0000256" key="3">
    <source>
        <dbReference type="ARBA" id="ARBA00010763"/>
    </source>
</evidence>
<dbReference type="Pfam" id="PF03453">
    <property type="entry name" value="MoeA_N"/>
    <property type="match status" value="1"/>
</dbReference>
<evidence type="ECO:0000313" key="11">
    <source>
        <dbReference type="EMBL" id="MDY0406042.1"/>
    </source>
</evidence>
<comment type="pathway">
    <text evidence="2 9">Cofactor biosynthesis; molybdopterin biosynthesis.</text>
</comment>
<dbReference type="InterPro" id="IPR036688">
    <property type="entry name" value="MoeA_C_domain_IV_sf"/>
</dbReference>
<evidence type="ECO:0000256" key="4">
    <source>
        <dbReference type="ARBA" id="ARBA00013269"/>
    </source>
</evidence>
<proteinExistence type="inferred from homology"/>
<comment type="function">
    <text evidence="1 9">Catalyzes the insertion of molybdate into adenylated molybdopterin with the concomitant release of AMP.</text>
</comment>
<dbReference type="Gene3D" id="3.40.980.10">
    <property type="entry name" value="MoaB/Mog-like domain"/>
    <property type="match status" value="1"/>
</dbReference>
<protein>
    <recommendedName>
        <fullName evidence="5 9">Molybdopterin molybdenumtransferase</fullName>
        <ecNumber evidence="4 9">2.10.1.1</ecNumber>
    </recommendedName>
</protein>
<dbReference type="InterPro" id="IPR038987">
    <property type="entry name" value="MoeA-like"/>
</dbReference>
<keyword evidence="9" id="KW-0479">Metal-binding</keyword>
<dbReference type="InterPro" id="IPR001453">
    <property type="entry name" value="MoaB/Mog_dom"/>
</dbReference>
<organism evidence="11 12">
    <name type="scientific">Tigheibacillus jepli</name>
    <dbReference type="NCBI Taxonomy" id="3035914"/>
    <lineage>
        <taxon>Bacteria</taxon>
        <taxon>Bacillati</taxon>
        <taxon>Bacillota</taxon>
        <taxon>Bacilli</taxon>
        <taxon>Bacillales</taxon>
        <taxon>Bacillaceae</taxon>
        <taxon>Tigheibacillus</taxon>
    </lineage>
</organism>
<dbReference type="SMART" id="SM00852">
    <property type="entry name" value="MoCF_biosynth"/>
    <property type="match status" value="1"/>
</dbReference>
<keyword evidence="12" id="KW-1185">Reference proteome</keyword>
<dbReference type="InterPro" id="IPR036425">
    <property type="entry name" value="MoaB/Mog-like_dom_sf"/>
</dbReference>
<dbReference type="Pfam" id="PF00994">
    <property type="entry name" value="MoCF_biosynth"/>
    <property type="match status" value="1"/>
</dbReference>
<evidence type="ECO:0000256" key="5">
    <source>
        <dbReference type="ARBA" id="ARBA00021108"/>
    </source>
</evidence>
<evidence type="ECO:0000256" key="7">
    <source>
        <dbReference type="ARBA" id="ARBA00023150"/>
    </source>
</evidence>
<dbReference type="InterPro" id="IPR005110">
    <property type="entry name" value="MoeA_linker/N"/>
</dbReference>
<dbReference type="SUPFAM" id="SSF53218">
    <property type="entry name" value="Molybdenum cofactor biosynthesis proteins"/>
    <property type="match status" value="1"/>
</dbReference>
<dbReference type="Gene3D" id="2.170.190.11">
    <property type="entry name" value="Molybdopterin biosynthesis moea protein, domain 3"/>
    <property type="match status" value="1"/>
</dbReference>
<evidence type="ECO:0000256" key="9">
    <source>
        <dbReference type="RuleBase" id="RU365090"/>
    </source>
</evidence>
<comment type="caution">
    <text evidence="11">The sequence shown here is derived from an EMBL/GenBank/DDBJ whole genome shotgun (WGS) entry which is preliminary data.</text>
</comment>
<dbReference type="PANTHER" id="PTHR10192">
    <property type="entry name" value="MOLYBDOPTERIN BIOSYNTHESIS PROTEIN"/>
    <property type="match status" value="1"/>
</dbReference>
<dbReference type="InterPro" id="IPR005111">
    <property type="entry name" value="MoeA_C_domain_IV"/>
</dbReference>
<feature type="domain" description="MoaB/Mog" evidence="10">
    <location>
        <begin position="189"/>
        <end position="327"/>
    </location>
</feature>
<name>A0ABU5CI64_9BACI</name>
<dbReference type="SUPFAM" id="SSF63867">
    <property type="entry name" value="MoeA C-terminal domain-like"/>
    <property type="match status" value="1"/>
</dbReference>